<feature type="transmembrane region" description="Helical" evidence="18">
    <location>
        <begin position="348"/>
        <end position="366"/>
    </location>
</feature>
<evidence type="ECO:0000259" key="19">
    <source>
        <dbReference type="PROSITE" id="PS50109"/>
    </source>
</evidence>
<sequence length="918" mass="103584">MKHGAKNSQKMPLRLILIVPFVIQIFAAVGLVGYLSFRNGQKAVNDLALQLMSQVNILVGQHLDTYLAIPHQINQINADARELKMLNLQDFQQTGYYFWKQMRVFNIGYNSFANPQGEFIGVERLDDGNLLINEVSAPKGIGKLYVYTTDNQGNRRELTAVKNYDPRLEAWYTDAAKAGKPVWSQIYQWEDKPEIFSISSSYPIYDDVNQKLVGVISVDLILSQISNFLTSLKLGKSGQIFIVERSGEIVASSVDDLPYKVIAGQAQRLSALNSNDALIKSTAKYLQQKFGNFQKIKKTQQVALKFHGERQFVQVTPWHDKFGLDWLVIVIVPETDFMAQINANNQTTIWLCLGALFLATILGIYTSRWISQPILSLTKASSAIASGNLDQTVEVSDVKELSILAQAFNQMAGQLRESFTALEKRVEERTIELKTAKETADAANQAKSEFLANMSHELRTPLNGILGYAQILQRDQTVSSRQKDAISIIYQCGSHLLMLINDILDISKIEARKLELYPNNFNLKNFLTGVGDICRVKAEQKEVSFHYQISNYIPTVIYADEKRLRQVLINLLGNAIKFTADGKVTFTVGVVNQITSLVDFSQDQQLPITTIRFQVEDTGVGMTPEQLQKIFLPFEQVGEMSFKTEGTGLGLTISRQIVEMMGSEIQVESIYGQGSKFWFDLDLPEVTSYIQLEESQLNNNPINIIKYEGKSITILVVDDLWENRAVIVNLLQPLGFKIIEAINGQEGLDKAKAYQPNLIITDLAMPVMDGFQMTRLLRSQPEYQNTVIIASSASVFTLNRQQSQEAGCNDFLPKPVQVDELLDKLQNHLQLVWIYQSNQSSTTLDVNFQEITFPPSVELVNLYQAAKSGYVLEIQEEVNRIQKLNSEYTLFTNKILELLEEFEDEAIVEFIKPKLSQV</sequence>
<evidence type="ECO:0000256" key="5">
    <source>
        <dbReference type="ARBA" id="ARBA00022475"/>
    </source>
</evidence>
<dbReference type="GO" id="GO:0005524">
    <property type="term" value="F:ATP binding"/>
    <property type="evidence" value="ECO:0007669"/>
    <property type="project" value="UniProtKB-KW"/>
</dbReference>
<keyword evidence="23" id="KW-1185">Reference proteome</keyword>
<dbReference type="InterPro" id="IPR004358">
    <property type="entry name" value="Sig_transdc_His_kin-like_C"/>
</dbReference>
<feature type="modified residue" description="4-aspartylphosphate" evidence="17">
    <location>
        <position position="762"/>
    </location>
</feature>
<keyword evidence="8 18" id="KW-0812">Transmembrane</keyword>
<reference evidence="22 23" key="1">
    <citation type="journal article" date="2023" name="Limnol Oceanogr Lett">
        <title>Environmental adaptations by the intertidal Antarctic cyanobacterium Halotia branconii CENA392 as revealed using long-read genome sequencing.</title>
        <authorList>
            <person name="Dextro R.B."/>
            <person name="Delbaje E."/>
            <person name="Freitas P.N.N."/>
            <person name="Geraldes V."/>
            <person name="Pinto E."/>
            <person name="Long P.F."/>
            <person name="Fiore M.F."/>
        </authorList>
    </citation>
    <scope>NUCLEOTIDE SEQUENCE [LARGE SCALE GENOMIC DNA]</scope>
    <source>
        <strain evidence="22 23">CENA392</strain>
    </source>
</reference>
<evidence type="ECO:0000256" key="7">
    <source>
        <dbReference type="ARBA" id="ARBA00022679"/>
    </source>
</evidence>
<evidence type="ECO:0000256" key="14">
    <source>
        <dbReference type="ARBA" id="ARBA00023136"/>
    </source>
</evidence>
<feature type="domain" description="Response regulatory" evidence="20">
    <location>
        <begin position="713"/>
        <end position="829"/>
    </location>
</feature>
<comment type="subcellular location">
    <subcellularLocation>
        <location evidence="2">Cell membrane</location>
        <topology evidence="2">Multi-pass membrane protein</topology>
    </subcellularLocation>
</comment>
<evidence type="ECO:0000256" key="12">
    <source>
        <dbReference type="ARBA" id="ARBA00022989"/>
    </source>
</evidence>
<dbReference type="SUPFAM" id="SSF55874">
    <property type="entry name" value="ATPase domain of HSP90 chaperone/DNA topoisomerase II/histidine kinase"/>
    <property type="match status" value="1"/>
</dbReference>
<dbReference type="PROSITE" id="PS50110">
    <property type="entry name" value="RESPONSE_REGULATORY"/>
    <property type="match status" value="1"/>
</dbReference>
<dbReference type="Gene3D" id="1.10.287.130">
    <property type="match status" value="1"/>
</dbReference>
<evidence type="ECO:0000256" key="6">
    <source>
        <dbReference type="ARBA" id="ARBA00022553"/>
    </source>
</evidence>
<dbReference type="PROSITE" id="PS50109">
    <property type="entry name" value="HIS_KIN"/>
    <property type="match status" value="1"/>
</dbReference>
<protein>
    <recommendedName>
        <fullName evidence="16">Circadian input-output histidine kinase CikA</fullName>
        <ecNumber evidence="4">2.7.13.3</ecNumber>
    </recommendedName>
</protein>
<gene>
    <name evidence="22" type="ORF">QI031_18295</name>
</gene>
<evidence type="ECO:0000256" key="18">
    <source>
        <dbReference type="SAM" id="Phobius"/>
    </source>
</evidence>
<dbReference type="InterPro" id="IPR003661">
    <property type="entry name" value="HisK_dim/P_dom"/>
</dbReference>
<dbReference type="GO" id="GO:0005886">
    <property type="term" value="C:plasma membrane"/>
    <property type="evidence" value="ECO:0007669"/>
    <property type="project" value="UniProtKB-SubCell"/>
</dbReference>
<evidence type="ECO:0000313" key="22">
    <source>
        <dbReference type="EMBL" id="WGV23758.1"/>
    </source>
</evidence>
<evidence type="ECO:0000256" key="11">
    <source>
        <dbReference type="ARBA" id="ARBA00022840"/>
    </source>
</evidence>
<feature type="transmembrane region" description="Helical" evidence="18">
    <location>
        <begin position="12"/>
        <end position="37"/>
    </location>
</feature>
<dbReference type="RefSeq" id="WP_281481088.1">
    <property type="nucleotide sequence ID" value="NZ_CP124543.1"/>
</dbReference>
<evidence type="ECO:0000256" key="13">
    <source>
        <dbReference type="ARBA" id="ARBA00023012"/>
    </source>
</evidence>
<evidence type="ECO:0000256" key="15">
    <source>
        <dbReference type="ARBA" id="ARBA00023306"/>
    </source>
</evidence>
<dbReference type="GO" id="GO:0000155">
    <property type="term" value="F:phosphorelay sensor kinase activity"/>
    <property type="evidence" value="ECO:0007669"/>
    <property type="project" value="InterPro"/>
</dbReference>
<dbReference type="Gene3D" id="3.40.50.2300">
    <property type="match status" value="1"/>
</dbReference>
<evidence type="ECO:0000256" key="16">
    <source>
        <dbReference type="ARBA" id="ARBA00074306"/>
    </source>
</evidence>
<dbReference type="AlphaFoldDB" id="A0AAJ6NNG0"/>
<dbReference type="EMBL" id="CP124543">
    <property type="protein sequence ID" value="WGV23758.1"/>
    <property type="molecule type" value="Genomic_DNA"/>
</dbReference>
<keyword evidence="12 18" id="KW-1133">Transmembrane helix</keyword>
<dbReference type="CDD" id="cd06225">
    <property type="entry name" value="HAMP"/>
    <property type="match status" value="1"/>
</dbReference>
<evidence type="ECO:0000256" key="1">
    <source>
        <dbReference type="ARBA" id="ARBA00000085"/>
    </source>
</evidence>
<dbReference type="SMART" id="SM00304">
    <property type="entry name" value="HAMP"/>
    <property type="match status" value="1"/>
</dbReference>
<dbReference type="Pfam" id="PF00072">
    <property type="entry name" value="Response_reg"/>
    <property type="match status" value="1"/>
</dbReference>
<dbReference type="Gene3D" id="3.30.565.10">
    <property type="entry name" value="Histidine kinase-like ATPase, C-terminal domain"/>
    <property type="match status" value="1"/>
</dbReference>
<evidence type="ECO:0000259" key="21">
    <source>
        <dbReference type="PROSITE" id="PS50885"/>
    </source>
</evidence>
<keyword evidence="14 18" id="KW-0472">Membrane</keyword>
<dbReference type="Pfam" id="PF00512">
    <property type="entry name" value="HisKA"/>
    <property type="match status" value="1"/>
</dbReference>
<dbReference type="InterPro" id="IPR011006">
    <property type="entry name" value="CheY-like_superfamily"/>
</dbReference>
<comment type="similarity">
    <text evidence="3">In the N-terminal section; belongs to the phytochrome family.</text>
</comment>
<accession>A0AAJ6NNG0</accession>
<keyword evidence="5" id="KW-1003">Cell membrane</keyword>
<dbReference type="SUPFAM" id="SSF47384">
    <property type="entry name" value="Homodimeric domain of signal transducing histidine kinase"/>
    <property type="match status" value="1"/>
</dbReference>
<dbReference type="Pfam" id="PF00672">
    <property type="entry name" value="HAMP"/>
    <property type="match status" value="1"/>
</dbReference>
<keyword evidence="11 22" id="KW-0067">ATP-binding</keyword>
<dbReference type="InterPro" id="IPR036890">
    <property type="entry name" value="HATPase_C_sf"/>
</dbReference>
<dbReference type="InterPro" id="IPR001789">
    <property type="entry name" value="Sig_transdc_resp-reg_receiver"/>
</dbReference>
<dbReference type="EC" id="2.7.13.3" evidence="4"/>
<dbReference type="SMART" id="SM00388">
    <property type="entry name" value="HisKA"/>
    <property type="match status" value="1"/>
</dbReference>
<dbReference type="SMART" id="SM00387">
    <property type="entry name" value="HATPase_c"/>
    <property type="match status" value="1"/>
</dbReference>
<dbReference type="Proteomes" id="UP001223520">
    <property type="component" value="Chromosome"/>
</dbReference>
<keyword evidence="15" id="KW-0131">Cell cycle</keyword>
<dbReference type="PROSITE" id="PS50885">
    <property type="entry name" value="HAMP"/>
    <property type="match status" value="1"/>
</dbReference>
<keyword evidence="7" id="KW-0808">Transferase</keyword>
<dbReference type="SUPFAM" id="SSF158472">
    <property type="entry name" value="HAMP domain-like"/>
    <property type="match status" value="1"/>
</dbReference>
<evidence type="ECO:0000256" key="9">
    <source>
        <dbReference type="ARBA" id="ARBA00022741"/>
    </source>
</evidence>
<feature type="domain" description="Histidine kinase" evidence="19">
    <location>
        <begin position="453"/>
        <end position="685"/>
    </location>
</feature>
<evidence type="ECO:0000256" key="3">
    <source>
        <dbReference type="ARBA" id="ARBA00006402"/>
    </source>
</evidence>
<evidence type="ECO:0000256" key="8">
    <source>
        <dbReference type="ARBA" id="ARBA00022692"/>
    </source>
</evidence>
<dbReference type="InterPro" id="IPR036097">
    <property type="entry name" value="HisK_dim/P_sf"/>
</dbReference>
<dbReference type="CDD" id="cd12913">
    <property type="entry name" value="PDC1_MCP_like"/>
    <property type="match status" value="1"/>
</dbReference>
<name>A0AAJ6NNG0_9CYAN</name>
<dbReference type="SUPFAM" id="SSF52172">
    <property type="entry name" value="CheY-like"/>
    <property type="match status" value="1"/>
</dbReference>
<evidence type="ECO:0000256" key="4">
    <source>
        <dbReference type="ARBA" id="ARBA00012438"/>
    </source>
</evidence>
<dbReference type="KEGG" id="hbq:QI031_18295"/>
<dbReference type="CDD" id="cd00082">
    <property type="entry name" value="HisKA"/>
    <property type="match status" value="1"/>
</dbReference>
<dbReference type="PANTHER" id="PTHR43047">
    <property type="entry name" value="TWO-COMPONENT HISTIDINE PROTEIN KINASE"/>
    <property type="match status" value="1"/>
</dbReference>
<dbReference type="InterPro" id="IPR033479">
    <property type="entry name" value="dCache_1"/>
</dbReference>
<dbReference type="FunFam" id="3.30.565.10:FF:000010">
    <property type="entry name" value="Sensor histidine kinase RcsC"/>
    <property type="match status" value="1"/>
</dbReference>
<evidence type="ECO:0000313" key="23">
    <source>
        <dbReference type="Proteomes" id="UP001223520"/>
    </source>
</evidence>
<dbReference type="InterPro" id="IPR003660">
    <property type="entry name" value="HAMP_dom"/>
</dbReference>
<evidence type="ECO:0000256" key="17">
    <source>
        <dbReference type="PROSITE-ProRule" id="PRU00169"/>
    </source>
</evidence>
<dbReference type="InterPro" id="IPR005467">
    <property type="entry name" value="His_kinase_dom"/>
</dbReference>
<dbReference type="Gene3D" id="3.30.450.20">
    <property type="entry name" value="PAS domain"/>
    <property type="match status" value="1"/>
</dbReference>
<dbReference type="Gene3D" id="6.10.340.10">
    <property type="match status" value="1"/>
</dbReference>
<dbReference type="SMART" id="SM00448">
    <property type="entry name" value="REC"/>
    <property type="match status" value="1"/>
</dbReference>
<dbReference type="FunFam" id="1.10.287.130:FF:000038">
    <property type="entry name" value="Sensory transduction histidine kinase"/>
    <property type="match status" value="1"/>
</dbReference>
<proteinExistence type="inferred from homology"/>
<dbReference type="CDD" id="cd16922">
    <property type="entry name" value="HATPase_EvgS-ArcB-TorS-like"/>
    <property type="match status" value="1"/>
</dbReference>
<evidence type="ECO:0000256" key="10">
    <source>
        <dbReference type="ARBA" id="ARBA00022777"/>
    </source>
</evidence>
<dbReference type="CDD" id="cd17546">
    <property type="entry name" value="REC_hyHK_CKI1_RcsC-like"/>
    <property type="match status" value="1"/>
</dbReference>
<comment type="catalytic activity">
    <reaction evidence="1">
        <text>ATP + protein L-histidine = ADP + protein N-phospho-L-histidine.</text>
        <dbReference type="EC" id="2.7.13.3"/>
    </reaction>
</comment>
<keyword evidence="9" id="KW-0547">Nucleotide-binding</keyword>
<evidence type="ECO:0000259" key="20">
    <source>
        <dbReference type="PROSITE" id="PS50110"/>
    </source>
</evidence>
<keyword evidence="10" id="KW-0418">Kinase</keyword>
<dbReference type="InterPro" id="IPR003594">
    <property type="entry name" value="HATPase_dom"/>
</dbReference>
<feature type="domain" description="HAMP" evidence="21">
    <location>
        <begin position="368"/>
        <end position="420"/>
    </location>
</feature>
<dbReference type="PRINTS" id="PR00344">
    <property type="entry name" value="BCTRLSENSOR"/>
</dbReference>
<evidence type="ECO:0000256" key="2">
    <source>
        <dbReference type="ARBA" id="ARBA00004651"/>
    </source>
</evidence>
<organism evidence="22 23">
    <name type="scientific">Halotia branconii CENA392</name>
    <dbReference type="NCBI Taxonomy" id="1539056"/>
    <lineage>
        <taxon>Bacteria</taxon>
        <taxon>Bacillati</taxon>
        <taxon>Cyanobacteriota</taxon>
        <taxon>Cyanophyceae</taxon>
        <taxon>Nostocales</taxon>
        <taxon>Nodulariaceae</taxon>
        <taxon>Halotia</taxon>
    </lineage>
</organism>
<dbReference type="Pfam" id="PF02743">
    <property type="entry name" value="dCache_1"/>
    <property type="match status" value="1"/>
</dbReference>
<keyword evidence="6 17" id="KW-0597">Phosphoprotein</keyword>
<keyword evidence="13" id="KW-0902">Two-component regulatory system</keyword>
<dbReference type="Pfam" id="PF02518">
    <property type="entry name" value="HATPase_c"/>
    <property type="match status" value="1"/>
</dbReference>